<dbReference type="PANTHER" id="PTHR33606:SF3">
    <property type="entry name" value="PROTEIN YCII"/>
    <property type="match status" value="1"/>
</dbReference>
<dbReference type="STRING" id="1123510.GCA_000620025_00952"/>
<name>A0A348HFW4_9GAMM</name>
<feature type="domain" description="YCII-related" evidence="2">
    <location>
        <begin position="1"/>
        <end position="90"/>
    </location>
</feature>
<dbReference type="AlphaFoldDB" id="A0A348HFW4"/>
<protein>
    <submittedName>
        <fullName evidence="3">Uncharacterized protein conserved in bacteria</fullName>
    </submittedName>
</protein>
<keyword evidence="4" id="KW-1185">Reference proteome</keyword>
<comment type="similarity">
    <text evidence="1">Belongs to the YciI family.</text>
</comment>
<dbReference type="RefSeq" id="WP_027706028.1">
    <property type="nucleotide sequence ID" value="NZ_AP018933.1"/>
</dbReference>
<proteinExistence type="inferred from homology"/>
<sequence length="94" mass="10333">MLYAIMSEDVLDSTPLRKPVRPAHLARLDTLRDEGRLAIAGPFPFIEGEGVTGSLVVAEFDSYEAALQWANTDPYVDAGVYAKVVVKPFRQVLP</sequence>
<organism evidence="3 4">
    <name type="scientific">Zymobacter palmae</name>
    <dbReference type="NCBI Taxonomy" id="33074"/>
    <lineage>
        <taxon>Bacteria</taxon>
        <taxon>Pseudomonadati</taxon>
        <taxon>Pseudomonadota</taxon>
        <taxon>Gammaproteobacteria</taxon>
        <taxon>Oceanospirillales</taxon>
        <taxon>Halomonadaceae</taxon>
        <taxon>Zymobacter group</taxon>
        <taxon>Zymobacter</taxon>
    </lineage>
</organism>
<evidence type="ECO:0000256" key="1">
    <source>
        <dbReference type="ARBA" id="ARBA00007689"/>
    </source>
</evidence>
<gene>
    <name evidence="3" type="ORF">ZBT109_1766</name>
</gene>
<dbReference type="OrthoDB" id="9797014at2"/>
<dbReference type="NCBIfam" id="NF008473">
    <property type="entry name" value="PRK11370.1"/>
    <property type="match status" value="1"/>
</dbReference>
<dbReference type="InterPro" id="IPR051807">
    <property type="entry name" value="Sec-metab_biosynth-assoc"/>
</dbReference>
<evidence type="ECO:0000259" key="2">
    <source>
        <dbReference type="Pfam" id="PF03795"/>
    </source>
</evidence>
<dbReference type="Proteomes" id="UP000267342">
    <property type="component" value="Chromosome"/>
</dbReference>
<accession>A0A348HFW4</accession>
<dbReference type="Gene3D" id="3.30.70.1060">
    <property type="entry name" value="Dimeric alpha+beta barrel"/>
    <property type="match status" value="1"/>
</dbReference>
<dbReference type="InterPro" id="IPR011008">
    <property type="entry name" value="Dimeric_a/b-barrel"/>
</dbReference>
<reference evidence="3 4" key="1">
    <citation type="submission" date="2018-09" db="EMBL/GenBank/DDBJ databases">
        <title>Zymobacter palmae IAM14233 (=T109) whole genome analysis.</title>
        <authorList>
            <person name="Yanase H."/>
        </authorList>
    </citation>
    <scope>NUCLEOTIDE SEQUENCE [LARGE SCALE GENOMIC DNA]</scope>
    <source>
        <strain evidence="3 4">IAM14233</strain>
    </source>
</reference>
<dbReference type="PANTHER" id="PTHR33606">
    <property type="entry name" value="PROTEIN YCII"/>
    <property type="match status" value="1"/>
</dbReference>
<dbReference type="EMBL" id="AP018933">
    <property type="protein sequence ID" value="BBG30516.1"/>
    <property type="molecule type" value="Genomic_DNA"/>
</dbReference>
<dbReference type="InterPro" id="IPR005545">
    <property type="entry name" value="YCII"/>
</dbReference>
<dbReference type="Pfam" id="PF03795">
    <property type="entry name" value="YCII"/>
    <property type="match status" value="1"/>
</dbReference>
<evidence type="ECO:0000313" key="3">
    <source>
        <dbReference type="EMBL" id="BBG30516.1"/>
    </source>
</evidence>
<dbReference type="KEGG" id="zpl:ZBT109_1766"/>
<dbReference type="SUPFAM" id="SSF54909">
    <property type="entry name" value="Dimeric alpha+beta barrel"/>
    <property type="match status" value="1"/>
</dbReference>
<evidence type="ECO:0000313" key="4">
    <source>
        <dbReference type="Proteomes" id="UP000267342"/>
    </source>
</evidence>